<feature type="compositionally biased region" description="Basic and acidic residues" evidence="3">
    <location>
        <begin position="58"/>
        <end position="68"/>
    </location>
</feature>
<feature type="region of interest" description="Disordered" evidence="3">
    <location>
        <begin position="492"/>
        <end position="580"/>
    </location>
</feature>
<evidence type="ECO:0000256" key="1">
    <source>
        <dbReference type="ARBA" id="ARBA00023054"/>
    </source>
</evidence>
<dbReference type="AlphaFoldDB" id="A0AAV1SVD5"/>
<evidence type="ECO:0008006" key="7">
    <source>
        <dbReference type="Google" id="ProtNLM"/>
    </source>
</evidence>
<reference evidence="5 6" key="1">
    <citation type="submission" date="2024-01" db="EMBL/GenBank/DDBJ databases">
        <authorList>
            <person name="Waweru B."/>
        </authorList>
    </citation>
    <scope>NUCLEOTIDE SEQUENCE [LARGE SCALE GENOMIC DNA]</scope>
</reference>
<sequence length="646" mass="73403">MMVKDKRDIRPALVKFGVALALSFAGFLLARLKSNRNKSSQPPHAPPPSDDSSQIDVGGERACHKDDLQVTSRTSSSGSVTSISAERYDDSYGLEVAVDNSKVLSPSSRHSADKDGYLGQEFNDLMEEFDLTANNSGVSPKKDETPRSDVDTPRCFKCAEKVDFEQEIRHLKSMVRMLRERERNLEVRMLEFYGLKEQETAVMELQNRLKINNMEAKLFTLKIESLQADNRRLQTQVADHEKVVAELDAARSKIKLLKKKLRSEAEQNKEQILSLQKRVSRLQDQELKSAATDSDIKMKLQRLKDLETEAEELRKSNSRLHRENSELASQLESTQILANSVLEDPETETLRKQGNRLRQENEDLTKEVEQLQADRCIDVEELVYLRWINACLRYELRNFQPPHGKTVARDLSKSLSPRSEEKAKQLILEYANSEGMAEKGINIMEFEPDPWSSSQAFYITDSGDFDDSLSQKRNNTSKTKFFHKLRRLLLGKETHHHRHGSSGDRTEVTGDSDSPNGSLSVSTRTDTTSDLQFTRGQTPSFYSSRHSSRHSMDIQRLRSLENSRRNSETGSSRGYRRFSSGRTSDLSLDNLLDQDLYSIEKSELVKFAEVLKDAGSRAGSGNRMNKLHRKSASIGSFEALHRSSSE</sequence>
<dbReference type="GO" id="GO:0072699">
    <property type="term" value="P:protein localization to cortical microtubule cytoskeleton"/>
    <property type="evidence" value="ECO:0007669"/>
    <property type="project" value="TreeGrafter"/>
</dbReference>
<evidence type="ECO:0000256" key="2">
    <source>
        <dbReference type="SAM" id="Coils"/>
    </source>
</evidence>
<keyword evidence="4" id="KW-0812">Transmembrane</keyword>
<keyword evidence="6" id="KW-1185">Reference proteome</keyword>
<proteinExistence type="predicted"/>
<feature type="compositionally biased region" description="Basic and acidic residues" evidence="3">
    <location>
        <begin position="550"/>
        <end position="567"/>
    </location>
</feature>
<keyword evidence="1 2" id="KW-0175">Coiled coil</keyword>
<feature type="compositionally biased region" description="Low complexity" evidence="3">
    <location>
        <begin position="568"/>
        <end position="580"/>
    </location>
</feature>
<keyword evidence="4" id="KW-0472">Membrane</keyword>
<protein>
    <recommendedName>
        <fullName evidence="7">Protein CHUP1, chloroplastic</fullName>
    </recommendedName>
</protein>
<dbReference type="Proteomes" id="UP001314170">
    <property type="component" value="Unassembled WGS sequence"/>
</dbReference>
<gene>
    <name evidence="5" type="ORF">DCAF_LOCUS27064</name>
</gene>
<dbReference type="InterPro" id="IPR040265">
    <property type="entry name" value="CHUP1/IPGA1-like"/>
</dbReference>
<organism evidence="5 6">
    <name type="scientific">Dovyalis caffra</name>
    <dbReference type="NCBI Taxonomy" id="77055"/>
    <lineage>
        <taxon>Eukaryota</taxon>
        <taxon>Viridiplantae</taxon>
        <taxon>Streptophyta</taxon>
        <taxon>Embryophyta</taxon>
        <taxon>Tracheophyta</taxon>
        <taxon>Spermatophyta</taxon>
        <taxon>Magnoliopsida</taxon>
        <taxon>eudicotyledons</taxon>
        <taxon>Gunneridae</taxon>
        <taxon>Pentapetalae</taxon>
        <taxon>rosids</taxon>
        <taxon>fabids</taxon>
        <taxon>Malpighiales</taxon>
        <taxon>Salicaceae</taxon>
        <taxon>Flacourtieae</taxon>
        <taxon>Dovyalis</taxon>
    </lineage>
</organism>
<dbReference type="GO" id="GO:0055028">
    <property type="term" value="C:cortical microtubule"/>
    <property type="evidence" value="ECO:0007669"/>
    <property type="project" value="TreeGrafter"/>
</dbReference>
<feature type="region of interest" description="Disordered" evidence="3">
    <location>
        <begin position="35"/>
        <end position="82"/>
    </location>
</feature>
<feature type="compositionally biased region" description="Polar residues" evidence="3">
    <location>
        <begin position="509"/>
        <end position="542"/>
    </location>
</feature>
<evidence type="ECO:0000256" key="3">
    <source>
        <dbReference type="SAM" id="MobiDB-lite"/>
    </source>
</evidence>
<accession>A0AAV1SVD5</accession>
<evidence type="ECO:0000313" key="5">
    <source>
        <dbReference type="EMBL" id="CAK7356783.1"/>
    </source>
</evidence>
<dbReference type="EMBL" id="CAWUPB010001197">
    <property type="protein sequence ID" value="CAK7356783.1"/>
    <property type="molecule type" value="Genomic_DNA"/>
</dbReference>
<comment type="caution">
    <text evidence="5">The sequence shown here is derived from an EMBL/GenBank/DDBJ whole genome shotgun (WGS) entry which is preliminary data.</text>
</comment>
<name>A0AAV1SVD5_9ROSI</name>
<dbReference type="PANTHER" id="PTHR31342">
    <property type="entry name" value="PROTEIN CHUP1, CHLOROPLASTIC"/>
    <property type="match status" value="1"/>
</dbReference>
<feature type="coiled-coil region" evidence="2">
    <location>
        <begin position="161"/>
        <end position="374"/>
    </location>
</feature>
<feature type="transmembrane region" description="Helical" evidence="4">
    <location>
        <begin position="12"/>
        <end position="32"/>
    </location>
</feature>
<feature type="compositionally biased region" description="Low complexity" evidence="3">
    <location>
        <begin position="71"/>
        <end position="82"/>
    </location>
</feature>
<dbReference type="PANTHER" id="PTHR31342:SF4">
    <property type="entry name" value="ACTIN BINDING PROTEIN FAMILY"/>
    <property type="match status" value="1"/>
</dbReference>
<keyword evidence="4" id="KW-1133">Transmembrane helix</keyword>
<evidence type="ECO:0000313" key="6">
    <source>
        <dbReference type="Proteomes" id="UP001314170"/>
    </source>
</evidence>
<evidence type="ECO:0000256" key="4">
    <source>
        <dbReference type="SAM" id="Phobius"/>
    </source>
</evidence>